<dbReference type="EMBL" id="JAAWWB010002045">
    <property type="protein sequence ID" value="KAG6735544.1"/>
    <property type="molecule type" value="Genomic_DNA"/>
</dbReference>
<evidence type="ECO:0000259" key="1">
    <source>
        <dbReference type="Pfam" id="PF07651"/>
    </source>
</evidence>
<protein>
    <recommendedName>
        <fullName evidence="1">AP180 N-terminal homology (ANTH) domain-containing protein</fullName>
    </recommendedName>
</protein>
<comment type="caution">
    <text evidence="2">The sequence shown here is derived from an EMBL/GenBank/DDBJ whole genome shotgun (WGS) entry which is preliminary data.</text>
</comment>
<sequence length="485" mass="53230">MGLSRTQQKLALQRSIVNTSLGLLCMGSTYALFLEERWSVLRFLKYDIEAERLNKASPVAIKVHSKTRLLNGEDLLEQLPALQQLLFRLLGCQPEGGAYNNYLIQYALALAENLAEFYEHCKGLELARNFQFPTLRQPPLQLFLQQWKSYVKEAPQSGSVPKRLEYTENEPEEPEGTFRTCMKLKRLMMKNTDRCGAEETKAEEEVVEPPLGLNEINPKAAELEESNAMALANCSTCDTSLWSTGVDPLSSSNALSELGKPNATGWELALVTTPSNPTSQPMQSKMGGGLTGYCLIAYMKMILQGSKYKCKMQGTDMVPQLCTIHLNNRTICNIQQHSTPNKCADDDDGSTAAAVPTAANDDATAPQQNQSIVVPCQHQPQYPQKQMQQVGQMGTANPFADPFSMFWGPCLSRTGVRWRCSADRVGKPGNAGAGGVFRDHHGDSAFSREIKEGTSFEFSGDSGVLANQELVIEPGSQSGISVEAG</sequence>
<organism evidence="2 3">
    <name type="scientific">Populus tomentosa</name>
    <name type="common">Chinese white poplar</name>
    <dbReference type="NCBI Taxonomy" id="118781"/>
    <lineage>
        <taxon>Eukaryota</taxon>
        <taxon>Viridiplantae</taxon>
        <taxon>Streptophyta</taxon>
        <taxon>Embryophyta</taxon>
        <taxon>Tracheophyta</taxon>
        <taxon>Spermatophyta</taxon>
        <taxon>Magnoliopsida</taxon>
        <taxon>eudicotyledons</taxon>
        <taxon>Gunneridae</taxon>
        <taxon>Pentapetalae</taxon>
        <taxon>rosids</taxon>
        <taxon>fabids</taxon>
        <taxon>Malpighiales</taxon>
        <taxon>Salicaceae</taxon>
        <taxon>Saliceae</taxon>
        <taxon>Populus</taxon>
    </lineage>
</organism>
<dbReference type="GO" id="GO:0048268">
    <property type="term" value="P:clathrin coat assembly"/>
    <property type="evidence" value="ECO:0007669"/>
    <property type="project" value="InterPro"/>
</dbReference>
<dbReference type="InterPro" id="IPR011417">
    <property type="entry name" value="ANTH_dom"/>
</dbReference>
<dbReference type="GO" id="GO:0032050">
    <property type="term" value="F:clathrin heavy chain binding"/>
    <property type="evidence" value="ECO:0007669"/>
    <property type="project" value="TreeGrafter"/>
</dbReference>
<dbReference type="GO" id="GO:0000149">
    <property type="term" value="F:SNARE binding"/>
    <property type="evidence" value="ECO:0007669"/>
    <property type="project" value="TreeGrafter"/>
</dbReference>
<dbReference type="SUPFAM" id="SSF89009">
    <property type="entry name" value="GAT-like domain"/>
    <property type="match status" value="1"/>
</dbReference>
<evidence type="ECO:0000313" key="3">
    <source>
        <dbReference type="Proteomes" id="UP000886885"/>
    </source>
</evidence>
<name>A0A8X8BY49_POPTO</name>
<dbReference type="GO" id="GO:0030136">
    <property type="term" value="C:clathrin-coated vesicle"/>
    <property type="evidence" value="ECO:0007669"/>
    <property type="project" value="InterPro"/>
</dbReference>
<dbReference type="GO" id="GO:0005545">
    <property type="term" value="F:1-phosphatidylinositol binding"/>
    <property type="evidence" value="ECO:0007669"/>
    <property type="project" value="InterPro"/>
</dbReference>
<dbReference type="AlphaFoldDB" id="A0A8X8BY49"/>
<dbReference type="InterPro" id="IPR014712">
    <property type="entry name" value="ANTH_dom_sf"/>
</dbReference>
<feature type="domain" description="AP180 N-terminal homology (ANTH)" evidence="1">
    <location>
        <begin position="28"/>
        <end position="110"/>
    </location>
</feature>
<proteinExistence type="predicted"/>
<dbReference type="GO" id="GO:0005905">
    <property type="term" value="C:clathrin-coated pit"/>
    <property type="evidence" value="ECO:0007669"/>
    <property type="project" value="TreeGrafter"/>
</dbReference>
<dbReference type="Gene3D" id="1.20.58.150">
    <property type="entry name" value="ANTH domain"/>
    <property type="match status" value="1"/>
</dbReference>
<dbReference type="GO" id="GO:0005546">
    <property type="term" value="F:phosphatidylinositol-4,5-bisphosphate binding"/>
    <property type="evidence" value="ECO:0007669"/>
    <property type="project" value="TreeGrafter"/>
</dbReference>
<dbReference type="PANTHER" id="PTHR22951:SF5">
    <property type="entry name" value="PHOSPHATIDYLINOSITOL-BINDING CLATHRIN ASSEMBLY PROTEIN LAP"/>
    <property type="match status" value="1"/>
</dbReference>
<dbReference type="GO" id="GO:0006900">
    <property type="term" value="P:vesicle budding from membrane"/>
    <property type="evidence" value="ECO:0007669"/>
    <property type="project" value="TreeGrafter"/>
</dbReference>
<dbReference type="Proteomes" id="UP000886885">
    <property type="component" value="Unassembled WGS sequence"/>
</dbReference>
<dbReference type="InterPro" id="IPR045192">
    <property type="entry name" value="AP180-like"/>
</dbReference>
<evidence type="ECO:0000313" key="2">
    <source>
        <dbReference type="EMBL" id="KAG6735544.1"/>
    </source>
</evidence>
<reference evidence="2" key="1">
    <citation type="journal article" date="2020" name="bioRxiv">
        <title>Hybrid origin of Populus tomentosa Carr. identified through genome sequencing and phylogenomic analysis.</title>
        <authorList>
            <person name="An X."/>
            <person name="Gao K."/>
            <person name="Chen Z."/>
            <person name="Li J."/>
            <person name="Yang X."/>
            <person name="Yang X."/>
            <person name="Zhou J."/>
            <person name="Guo T."/>
            <person name="Zhao T."/>
            <person name="Huang S."/>
            <person name="Miao D."/>
            <person name="Khan W.U."/>
            <person name="Rao P."/>
            <person name="Ye M."/>
            <person name="Lei B."/>
            <person name="Liao W."/>
            <person name="Wang J."/>
            <person name="Ji L."/>
            <person name="Li Y."/>
            <person name="Guo B."/>
            <person name="Mustafa N.S."/>
            <person name="Li S."/>
            <person name="Yun Q."/>
            <person name="Keller S.R."/>
            <person name="Mao J."/>
            <person name="Zhang R."/>
            <person name="Strauss S.H."/>
        </authorList>
    </citation>
    <scope>NUCLEOTIDE SEQUENCE</scope>
    <source>
        <strain evidence="2">GM15</strain>
        <tissue evidence="2">Leaf</tissue>
    </source>
</reference>
<dbReference type="Pfam" id="PF07651">
    <property type="entry name" value="ANTH"/>
    <property type="match status" value="1"/>
</dbReference>
<dbReference type="PANTHER" id="PTHR22951">
    <property type="entry name" value="CLATHRIN ASSEMBLY PROTEIN"/>
    <property type="match status" value="1"/>
</dbReference>
<keyword evidence="3" id="KW-1185">Reference proteome</keyword>
<gene>
    <name evidence="2" type="ORF">POTOM_061844</name>
</gene>
<dbReference type="GO" id="GO:0072583">
    <property type="term" value="P:clathrin-dependent endocytosis"/>
    <property type="evidence" value="ECO:0007669"/>
    <property type="project" value="InterPro"/>
</dbReference>
<accession>A0A8X8BY49</accession>
<dbReference type="OrthoDB" id="44015at2759"/>